<dbReference type="PANTHER" id="PTHR12459:SF15">
    <property type="entry name" value="TRANSMEMBRANE PROTEIN 135"/>
    <property type="match status" value="1"/>
</dbReference>
<sequence>MSNTKDMLKSLPELSDDPTHPSQVAIRTFALSLSLSLGPSLVPFVLSLLTGRRSQKTGLVALRKVLRRELGYDGFASAVTLAIGGGAVLRRLWQSLDDVAKDDTKNSSTERRSRMRSWLTYLYSRLTSRHKTFIANVFTSSLSILLLQAGRRRSERLRNIPRPGAIPIPYTYTPSNPSMTPFTRNTPSPTLDLTLLVLVRAIDVAFQSMILKFTSKAESEPSESPQEKQKKSTNKEKLLLTTRLDALVFWACSARHVSYSLPSIMWCFFYQPERLPSTYVKWIRTLAGVDSRLLRALRLLRSKEWTYTRGSPANPTLLTTYAKDLGYPSSWGDPSRLPAFGGPSAENVWKVLGVTGREGLGGVPCELVHGGVGSNMSLAGSCTANSGIRGAKAFFEAVLLYLPAHFLPVLITRPQFLLRPHRVLSTLLATCRSASFLSAFISSFWLAVCLTRTLALARLFPSVSHDFWDGPQGCIMAGCLVCGSSIWLENGRRRGEMALYVLPRAIRACIPDRIIRSRNGMVTTLERLTYVLSLSTLLTAAIHNPEYLRGLSRWGLAFIMNGPHAGFWQRRRSNFETRPGTPTQNYTNTLASQ</sequence>
<proteinExistence type="predicted"/>
<evidence type="ECO:0008006" key="3">
    <source>
        <dbReference type="Google" id="ProtNLM"/>
    </source>
</evidence>
<dbReference type="Proteomes" id="UP001163846">
    <property type="component" value="Unassembled WGS sequence"/>
</dbReference>
<keyword evidence="2" id="KW-1185">Reference proteome</keyword>
<dbReference type="InterPro" id="IPR026749">
    <property type="entry name" value="Tmem135"/>
</dbReference>
<evidence type="ECO:0000313" key="1">
    <source>
        <dbReference type="EMBL" id="KAJ3835429.1"/>
    </source>
</evidence>
<comment type="caution">
    <text evidence="1">The sequence shown here is derived from an EMBL/GenBank/DDBJ whole genome shotgun (WGS) entry which is preliminary data.</text>
</comment>
<accession>A0AA38P350</accession>
<evidence type="ECO:0000313" key="2">
    <source>
        <dbReference type="Proteomes" id="UP001163846"/>
    </source>
</evidence>
<dbReference type="EMBL" id="MU806412">
    <property type="protein sequence ID" value="KAJ3835429.1"/>
    <property type="molecule type" value="Genomic_DNA"/>
</dbReference>
<name>A0AA38P350_9AGAR</name>
<protein>
    <recommendedName>
        <fullName evidence="3">Transmembrane protein 135 N-terminal domain-containing protein</fullName>
    </recommendedName>
</protein>
<dbReference type="AlphaFoldDB" id="A0AA38P350"/>
<gene>
    <name evidence="1" type="ORF">F5878DRAFT_543185</name>
</gene>
<organism evidence="1 2">
    <name type="scientific">Lentinula raphanica</name>
    <dbReference type="NCBI Taxonomy" id="153919"/>
    <lineage>
        <taxon>Eukaryota</taxon>
        <taxon>Fungi</taxon>
        <taxon>Dikarya</taxon>
        <taxon>Basidiomycota</taxon>
        <taxon>Agaricomycotina</taxon>
        <taxon>Agaricomycetes</taxon>
        <taxon>Agaricomycetidae</taxon>
        <taxon>Agaricales</taxon>
        <taxon>Marasmiineae</taxon>
        <taxon>Omphalotaceae</taxon>
        <taxon>Lentinula</taxon>
    </lineage>
</organism>
<reference evidence="1" key="1">
    <citation type="submission" date="2022-08" db="EMBL/GenBank/DDBJ databases">
        <authorList>
            <consortium name="DOE Joint Genome Institute"/>
            <person name="Min B."/>
            <person name="Riley R."/>
            <person name="Sierra-Patev S."/>
            <person name="Naranjo-Ortiz M."/>
            <person name="Looney B."/>
            <person name="Konkel Z."/>
            <person name="Slot J.C."/>
            <person name="Sakamoto Y."/>
            <person name="Steenwyk J.L."/>
            <person name="Rokas A."/>
            <person name="Carro J."/>
            <person name="Camarero S."/>
            <person name="Ferreira P."/>
            <person name="Molpeceres G."/>
            <person name="Ruiz-Duenas F.J."/>
            <person name="Serrano A."/>
            <person name="Henrissat B."/>
            <person name="Drula E."/>
            <person name="Hughes K.W."/>
            <person name="Mata J.L."/>
            <person name="Ishikawa N.K."/>
            <person name="Vargas-Isla R."/>
            <person name="Ushijima S."/>
            <person name="Smith C.A."/>
            <person name="Ahrendt S."/>
            <person name="Andreopoulos W."/>
            <person name="He G."/>
            <person name="Labutti K."/>
            <person name="Lipzen A."/>
            <person name="Ng V."/>
            <person name="Sandor L."/>
            <person name="Barry K."/>
            <person name="Martinez A.T."/>
            <person name="Xiao Y."/>
            <person name="Gibbons J.G."/>
            <person name="Terashima K."/>
            <person name="Hibbett D.S."/>
            <person name="Grigoriev I.V."/>
        </authorList>
    </citation>
    <scope>NUCLEOTIDE SEQUENCE</scope>
    <source>
        <strain evidence="1">TFB9207</strain>
    </source>
</reference>
<dbReference type="PANTHER" id="PTHR12459">
    <property type="entry name" value="TRANSMEMBRANE PROTEIN 135-RELATED"/>
    <property type="match status" value="1"/>
</dbReference>